<reference evidence="6" key="2">
    <citation type="journal article" date="2024" name="Nature">
        <title>Anoxygenic phototroph of the Chloroflexota uses a type I reaction centre.</title>
        <authorList>
            <person name="Tsuji J.M."/>
            <person name="Shaw N.A."/>
            <person name="Nagashima S."/>
            <person name="Venkiteswaran J.J."/>
            <person name="Schiff S.L."/>
            <person name="Watanabe T."/>
            <person name="Fukui M."/>
            <person name="Hanada S."/>
            <person name="Tank M."/>
            <person name="Neufeld J.D."/>
        </authorList>
    </citation>
    <scope>NUCLEOTIDE SEQUENCE</scope>
    <source>
        <strain evidence="6">L227-S17</strain>
    </source>
</reference>
<dbReference type="InterPro" id="IPR051120">
    <property type="entry name" value="ABC_AA/LPS_Transport"/>
</dbReference>
<dbReference type="PANTHER" id="PTHR45772">
    <property type="entry name" value="CONSERVED COMPONENT OF ABC TRANSPORTER FOR NATURAL AMINO ACIDS-RELATED"/>
    <property type="match status" value="1"/>
</dbReference>
<dbReference type="InterPro" id="IPR032823">
    <property type="entry name" value="BCA_ABC_TP_C"/>
</dbReference>
<dbReference type="PANTHER" id="PTHR45772:SF3">
    <property type="entry name" value="ABC TRANSPORTER ATP-BINDING PROTEIN"/>
    <property type="match status" value="1"/>
</dbReference>
<dbReference type="InterPro" id="IPR017871">
    <property type="entry name" value="ABC_transporter-like_CS"/>
</dbReference>
<dbReference type="Proteomes" id="UP001431572">
    <property type="component" value="Chromosome 1"/>
</dbReference>
<protein>
    <submittedName>
        <fullName evidence="5">ABC transporter ATP-binding protein</fullName>
    </submittedName>
</protein>
<dbReference type="SUPFAM" id="SSF52540">
    <property type="entry name" value="P-loop containing nucleoside triphosphate hydrolases"/>
    <property type="match status" value="1"/>
</dbReference>
<dbReference type="InterPro" id="IPR003593">
    <property type="entry name" value="AAA+_ATPase"/>
</dbReference>
<dbReference type="GO" id="GO:0005886">
    <property type="term" value="C:plasma membrane"/>
    <property type="evidence" value="ECO:0007669"/>
    <property type="project" value="TreeGrafter"/>
</dbReference>
<dbReference type="GO" id="GO:0005524">
    <property type="term" value="F:ATP binding"/>
    <property type="evidence" value="ECO:0007669"/>
    <property type="project" value="UniProtKB-KW"/>
</dbReference>
<dbReference type="GO" id="GO:0016887">
    <property type="term" value="F:ATP hydrolysis activity"/>
    <property type="evidence" value="ECO:0007669"/>
    <property type="project" value="InterPro"/>
</dbReference>
<reference evidence="5 7" key="1">
    <citation type="submission" date="2020-06" db="EMBL/GenBank/DDBJ databases">
        <title>Anoxygenic phototrophic Chloroflexota member uses a Type I reaction center.</title>
        <authorList>
            <person name="Tsuji J.M."/>
            <person name="Shaw N.A."/>
            <person name="Nagashima S."/>
            <person name="Venkiteswaran J."/>
            <person name="Schiff S.L."/>
            <person name="Hanada S."/>
            <person name="Tank M."/>
            <person name="Neufeld J.D."/>
        </authorList>
    </citation>
    <scope>NUCLEOTIDE SEQUENCE [LARGE SCALE GENOMIC DNA]</scope>
    <source>
        <strain evidence="5">L227-S17</strain>
    </source>
</reference>
<dbReference type="CDD" id="cd03219">
    <property type="entry name" value="ABC_Mj1267_LivG_branched"/>
    <property type="match status" value="1"/>
</dbReference>
<evidence type="ECO:0000313" key="5">
    <source>
        <dbReference type="EMBL" id="NWJ45631.1"/>
    </source>
</evidence>
<dbReference type="EMBL" id="JACATZ010000001">
    <property type="protein sequence ID" value="NWJ45631.1"/>
    <property type="molecule type" value="Genomic_DNA"/>
</dbReference>
<dbReference type="Proteomes" id="UP000521676">
    <property type="component" value="Unassembled WGS sequence"/>
</dbReference>
<dbReference type="InterPro" id="IPR027417">
    <property type="entry name" value="P-loop_NTPase"/>
</dbReference>
<dbReference type="PROSITE" id="PS00211">
    <property type="entry name" value="ABC_TRANSPORTER_1"/>
    <property type="match status" value="1"/>
</dbReference>
<keyword evidence="1" id="KW-0813">Transport</keyword>
<keyword evidence="3 5" id="KW-0067">ATP-binding</keyword>
<keyword evidence="8" id="KW-1185">Reference proteome</keyword>
<dbReference type="FunFam" id="3.40.50.300:FF:000421">
    <property type="entry name" value="Branched-chain amino acid ABC transporter ATP-binding protein"/>
    <property type="match status" value="1"/>
</dbReference>
<dbReference type="AlphaFoldDB" id="A0A8T7M1N4"/>
<dbReference type="PROSITE" id="PS50893">
    <property type="entry name" value="ABC_TRANSPORTER_2"/>
    <property type="match status" value="1"/>
</dbReference>
<evidence type="ECO:0000256" key="2">
    <source>
        <dbReference type="ARBA" id="ARBA00022741"/>
    </source>
</evidence>
<dbReference type="Gene3D" id="3.40.50.300">
    <property type="entry name" value="P-loop containing nucleotide triphosphate hydrolases"/>
    <property type="match status" value="1"/>
</dbReference>
<organism evidence="5 7">
    <name type="scientific">Candidatus Chlorohelix allophototropha</name>
    <dbReference type="NCBI Taxonomy" id="3003348"/>
    <lineage>
        <taxon>Bacteria</taxon>
        <taxon>Bacillati</taxon>
        <taxon>Chloroflexota</taxon>
        <taxon>Chloroflexia</taxon>
        <taxon>Candidatus Chloroheliales</taxon>
        <taxon>Candidatus Chloroheliaceae</taxon>
        <taxon>Candidatus Chlorohelix</taxon>
    </lineage>
</organism>
<evidence type="ECO:0000259" key="4">
    <source>
        <dbReference type="PROSITE" id="PS50893"/>
    </source>
</evidence>
<evidence type="ECO:0000313" key="6">
    <source>
        <dbReference type="EMBL" id="WJW67502.1"/>
    </source>
</evidence>
<dbReference type="InterPro" id="IPR003439">
    <property type="entry name" value="ABC_transporter-like_ATP-bd"/>
</dbReference>
<feature type="domain" description="ABC transporter" evidence="4">
    <location>
        <begin position="10"/>
        <end position="253"/>
    </location>
</feature>
<evidence type="ECO:0000313" key="7">
    <source>
        <dbReference type="Proteomes" id="UP000521676"/>
    </source>
</evidence>
<dbReference type="Pfam" id="PF12399">
    <property type="entry name" value="BCA_ABC_TP_C"/>
    <property type="match status" value="1"/>
</dbReference>
<evidence type="ECO:0000313" key="8">
    <source>
        <dbReference type="Proteomes" id="UP001431572"/>
    </source>
</evidence>
<keyword evidence="2" id="KW-0547">Nucleotide-binding</keyword>
<proteinExistence type="predicted"/>
<evidence type="ECO:0000256" key="1">
    <source>
        <dbReference type="ARBA" id="ARBA00022448"/>
    </source>
</evidence>
<accession>A0A8T7M1N4</accession>
<dbReference type="EMBL" id="CP128399">
    <property type="protein sequence ID" value="WJW67502.1"/>
    <property type="molecule type" value="Genomic_DNA"/>
</dbReference>
<dbReference type="SMART" id="SM00382">
    <property type="entry name" value="AAA"/>
    <property type="match status" value="1"/>
</dbReference>
<sequence>MSSSNETTILQTENLSRSFGGNVAVNGVSLSVQRGEFKSIIGPNGAGKTTFFNLISGMLPPSSGHITFEGSDITHTPAHKRSHLGIGRSFQITNVFPNLTVLENVRLAAQSRGSSNMIFWRSFRSYPQDEKRAYSILETVMLGGRELQPAQTLSHGDKRKLEIGILLATNPRLILLDEPTAGMSRDEVPGIIEVVQRIKQAGNCTVMLVEHKMDMVMNVSDSVAVMHYGQLIADGTPEEIAKNETVQSAYLGTYTERAV</sequence>
<gene>
    <name evidence="5" type="ORF">HXX08_07110</name>
    <name evidence="6" type="ORF">OZ401_000768</name>
</gene>
<evidence type="ECO:0000256" key="3">
    <source>
        <dbReference type="ARBA" id="ARBA00022840"/>
    </source>
</evidence>
<name>A0A8T7M1N4_9CHLR</name>
<dbReference type="RefSeq" id="WP_341469395.1">
    <property type="nucleotide sequence ID" value="NZ_CP128399.1"/>
</dbReference>
<dbReference type="Pfam" id="PF00005">
    <property type="entry name" value="ABC_tran"/>
    <property type="match status" value="1"/>
</dbReference>